<name>A0A1X7URD6_AMPQE</name>
<reference evidence="1" key="1">
    <citation type="submission" date="2017-05" db="UniProtKB">
        <authorList>
            <consortium name="EnsemblMetazoa"/>
        </authorList>
    </citation>
    <scope>IDENTIFICATION</scope>
</reference>
<sequence length="24" mass="2616">MAGLKKITEVLDSCITTKPLNKVI</sequence>
<organism evidence="1">
    <name type="scientific">Amphimedon queenslandica</name>
    <name type="common">Sponge</name>
    <dbReference type="NCBI Taxonomy" id="400682"/>
    <lineage>
        <taxon>Eukaryota</taxon>
        <taxon>Metazoa</taxon>
        <taxon>Porifera</taxon>
        <taxon>Demospongiae</taxon>
        <taxon>Heteroscleromorpha</taxon>
        <taxon>Haplosclerida</taxon>
        <taxon>Niphatidae</taxon>
        <taxon>Amphimedon</taxon>
    </lineage>
</organism>
<evidence type="ECO:0000313" key="1">
    <source>
        <dbReference type="EnsemblMetazoa" id="Aqu2.1.30221_001"/>
    </source>
</evidence>
<protein>
    <submittedName>
        <fullName evidence="1">Uncharacterized protein</fullName>
    </submittedName>
</protein>
<dbReference type="AlphaFoldDB" id="A0A1X7URD6"/>
<proteinExistence type="predicted"/>
<dbReference type="InParanoid" id="A0A1X7URD6"/>
<dbReference type="EnsemblMetazoa" id="Aqu2.1.30221_001">
    <property type="protein sequence ID" value="Aqu2.1.30221_001"/>
    <property type="gene ID" value="Aqu2.1.30221"/>
</dbReference>
<accession>A0A1X7URD6</accession>